<evidence type="ECO:0000313" key="9">
    <source>
        <dbReference type="Proteomes" id="UP001153954"/>
    </source>
</evidence>
<feature type="transmembrane region" description="Helical" evidence="6">
    <location>
        <begin position="65"/>
        <end position="85"/>
    </location>
</feature>
<gene>
    <name evidence="8" type="ORF">EEDITHA_LOCUS2295</name>
</gene>
<dbReference type="Pfam" id="PF07690">
    <property type="entry name" value="MFS_1"/>
    <property type="match status" value="1"/>
</dbReference>
<feature type="transmembrane region" description="Helical" evidence="6">
    <location>
        <begin position="151"/>
        <end position="175"/>
    </location>
</feature>
<feature type="transmembrane region" description="Helical" evidence="6">
    <location>
        <begin position="347"/>
        <end position="367"/>
    </location>
</feature>
<dbReference type="InterPro" id="IPR020846">
    <property type="entry name" value="MFS_dom"/>
</dbReference>
<organism evidence="8 9">
    <name type="scientific">Euphydryas editha</name>
    <name type="common">Edith's checkerspot</name>
    <dbReference type="NCBI Taxonomy" id="104508"/>
    <lineage>
        <taxon>Eukaryota</taxon>
        <taxon>Metazoa</taxon>
        <taxon>Ecdysozoa</taxon>
        <taxon>Arthropoda</taxon>
        <taxon>Hexapoda</taxon>
        <taxon>Insecta</taxon>
        <taxon>Pterygota</taxon>
        <taxon>Neoptera</taxon>
        <taxon>Endopterygota</taxon>
        <taxon>Lepidoptera</taxon>
        <taxon>Glossata</taxon>
        <taxon>Ditrysia</taxon>
        <taxon>Papilionoidea</taxon>
        <taxon>Nymphalidae</taxon>
        <taxon>Nymphalinae</taxon>
        <taxon>Euphydryas</taxon>
    </lineage>
</organism>
<protein>
    <recommendedName>
        <fullName evidence="7">Major facilitator superfamily (MFS) profile domain-containing protein</fullName>
    </recommendedName>
</protein>
<dbReference type="InterPro" id="IPR036259">
    <property type="entry name" value="MFS_trans_sf"/>
</dbReference>
<evidence type="ECO:0000256" key="6">
    <source>
        <dbReference type="SAM" id="Phobius"/>
    </source>
</evidence>
<keyword evidence="9" id="KW-1185">Reference proteome</keyword>
<keyword evidence="2" id="KW-0813">Transport</keyword>
<dbReference type="InterPro" id="IPR011701">
    <property type="entry name" value="MFS"/>
</dbReference>
<dbReference type="Gene3D" id="1.20.1250.20">
    <property type="entry name" value="MFS general substrate transporter like domains"/>
    <property type="match status" value="1"/>
</dbReference>
<evidence type="ECO:0000313" key="8">
    <source>
        <dbReference type="EMBL" id="CAH2085859.1"/>
    </source>
</evidence>
<comment type="caution">
    <text evidence="8">The sequence shown here is derived from an EMBL/GenBank/DDBJ whole genome shotgun (WGS) entry which is preliminary data.</text>
</comment>
<evidence type="ECO:0000259" key="7">
    <source>
        <dbReference type="PROSITE" id="PS50850"/>
    </source>
</evidence>
<dbReference type="SUPFAM" id="SSF103473">
    <property type="entry name" value="MFS general substrate transporter"/>
    <property type="match status" value="1"/>
</dbReference>
<proteinExistence type="predicted"/>
<feature type="transmembrane region" description="Helical" evidence="6">
    <location>
        <begin position="404"/>
        <end position="428"/>
    </location>
</feature>
<evidence type="ECO:0000256" key="4">
    <source>
        <dbReference type="ARBA" id="ARBA00022989"/>
    </source>
</evidence>
<evidence type="ECO:0000256" key="2">
    <source>
        <dbReference type="ARBA" id="ARBA00022448"/>
    </source>
</evidence>
<evidence type="ECO:0000256" key="3">
    <source>
        <dbReference type="ARBA" id="ARBA00022692"/>
    </source>
</evidence>
<dbReference type="PROSITE" id="PS50850">
    <property type="entry name" value="MFS"/>
    <property type="match status" value="1"/>
</dbReference>
<feature type="transmembrane region" description="Helical" evidence="6">
    <location>
        <begin position="105"/>
        <end position="130"/>
    </location>
</feature>
<reference evidence="8" key="1">
    <citation type="submission" date="2022-03" db="EMBL/GenBank/DDBJ databases">
        <authorList>
            <person name="Tunstrom K."/>
        </authorList>
    </citation>
    <scope>NUCLEOTIDE SEQUENCE</scope>
</reference>
<feature type="domain" description="Major facilitator superfamily (MFS) profile" evidence="7">
    <location>
        <begin position="25"/>
        <end position="433"/>
    </location>
</feature>
<dbReference type="EMBL" id="CAKOGL010000004">
    <property type="protein sequence ID" value="CAH2085859.1"/>
    <property type="molecule type" value="Genomic_DNA"/>
</dbReference>
<keyword evidence="3 6" id="KW-0812">Transmembrane</keyword>
<accession>A0AAU9TGH6</accession>
<dbReference type="AlphaFoldDB" id="A0AAU9TGH6"/>
<dbReference type="GO" id="GO:0022857">
    <property type="term" value="F:transmembrane transporter activity"/>
    <property type="evidence" value="ECO:0007669"/>
    <property type="project" value="InterPro"/>
</dbReference>
<dbReference type="PANTHER" id="PTHR23511:SF35">
    <property type="entry name" value="MAJOR FACILITATOR SUPERFAMILY (MFS) PROFILE DOMAIN-CONTAINING PROTEIN"/>
    <property type="match status" value="1"/>
</dbReference>
<feature type="transmembrane region" description="Helical" evidence="6">
    <location>
        <begin position="379"/>
        <end position="398"/>
    </location>
</feature>
<name>A0AAU9TGH6_EUPED</name>
<sequence>MTVKEDEEKVSFEEALSEAGFGLYSYLLSGLAGLMVISFVSIAFSNTMITPTSACELGTTSGQRGLLASIPVIGMILGALVWSYVSDVFGRRLTLLICLTTSAMLNALSSISVNWIMLMILQLVATFFSAGQYPMSMTLLSESVPVMKRNVVVLLVGSIFLLSQGIMSALAIPIIPLTFSYEIPVLGIYWNSWRTLLLVYSAPSIISAFWLFLMCESPKFLFAKCREEEALNVLKKIHRLNHLGSKIEFTVKSIVTETSSETTSQKSAKDQILPLFKPPLLKNTIIITTLFLFQQVLAFIVWLPTISNRFIESLNTGESSNLTLCDILGTDIDAPPDPDAVPCSLNVPSLLVVFAVSALQSTTNVFITMIINRVGQRNIIMFVTALCGVCGILINLVPNAIGSAVMFIVFLVGVVTYGLYTAMAVALYPTYLR</sequence>
<dbReference type="PANTHER" id="PTHR23511">
    <property type="entry name" value="SYNAPTIC VESICLE GLYCOPROTEIN 2"/>
    <property type="match status" value="1"/>
</dbReference>
<feature type="transmembrane region" description="Helical" evidence="6">
    <location>
        <begin position="285"/>
        <end position="303"/>
    </location>
</feature>
<keyword evidence="5 6" id="KW-0472">Membrane</keyword>
<feature type="transmembrane region" description="Helical" evidence="6">
    <location>
        <begin position="195"/>
        <end position="214"/>
    </location>
</feature>
<dbReference type="Proteomes" id="UP001153954">
    <property type="component" value="Unassembled WGS sequence"/>
</dbReference>
<evidence type="ECO:0000256" key="5">
    <source>
        <dbReference type="ARBA" id="ARBA00023136"/>
    </source>
</evidence>
<evidence type="ECO:0000256" key="1">
    <source>
        <dbReference type="ARBA" id="ARBA00004141"/>
    </source>
</evidence>
<comment type="subcellular location">
    <subcellularLocation>
        <location evidence="1">Membrane</location>
        <topology evidence="1">Multi-pass membrane protein</topology>
    </subcellularLocation>
</comment>
<feature type="transmembrane region" description="Helical" evidence="6">
    <location>
        <begin position="23"/>
        <end position="44"/>
    </location>
</feature>
<dbReference type="GO" id="GO:0016020">
    <property type="term" value="C:membrane"/>
    <property type="evidence" value="ECO:0007669"/>
    <property type="project" value="UniProtKB-SubCell"/>
</dbReference>
<keyword evidence="4 6" id="KW-1133">Transmembrane helix</keyword>